<evidence type="ECO:0000313" key="8">
    <source>
        <dbReference type="Proteomes" id="UP000199411"/>
    </source>
</evidence>
<evidence type="ECO:0000256" key="4">
    <source>
        <dbReference type="ARBA" id="ARBA00022989"/>
    </source>
</evidence>
<feature type="transmembrane region" description="Helical" evidence="6">
    <location>
        <begin position="6"/>
        <end position="28"/>
    </location>
</feature>
<evidence type="ECO:0000256" key="6">
    <source>
        <dbReference type="SAM" id="Phobius"/>
    </source>
</evidence>
<sequence>MSIIGSFVSGFILGAGASVPIGPINILIINEALVSYRNAFLLGLGAMCADITYLTLIFFGIFVNIKEQSVIFRIISLLGGVFLIYLAYRIFKSRIIDSAKLKTQIYFASPFKSYSKGYILTILNPYTILFWTSMLAYIGQNHLQFSFTLIGLICAIMIWISLMPFFVYKTKSFFSQKVSVYVNILSALIIFGFGISILLKLILHY</sequence>
<protein>
    <submittedName>
        <fullName evidence="7">L-lysine exporter family protein LysE/ArgO</fullName>
    </submittedName>
</protein>
<organism evidence="7 8">
    <name type="scientific">Desulfurella multipotens</name>
    <dbReference type="NCBI Taxonomy" id="79269"/>
    <lineage>
        <taxon>Bacteria</taxon>
        <taxon>Pseudomonadati</taxon>
        <taxon>Campylobacterota</taxon>
        <taxon>Desulfurellia</taxon>
        <taxon>Desulfurellales</taxon>
        <taxon>Desulfurellaceae</taxon>
        <taxon>Desulfurella</taxon>
    </lineage>
</organism>
<evidence type="ECO:0000256" key="2">
    <source>
        <dbReference type="ARBA" id="ARBA00022475"/>
    </source>
</evidence>
<evidence type="ECO:0000256" key="1">
    <source>
        <dbReference type="ARBA" id="ARBA00004651"/>
    </source>
</evidence>
<dbReference type="RefSeq" id="WP_216818714.1">
    <property type="nucleotide sequence ID" value="NZ_FMYU01000001.1"/>
</dbReference>
<evidence type="ECO:0000256" key="3">
    <source>
        <dbReference type="ARBA" id="ARBA00022692"/>
    </source>
</evidence>
<keyword evidence="4 6" id="KW-1133">Transmembrane helix</keyword>
<keyword evidence="3 6" id="KW-0812">Transmembrane</keyword>
<evidence type="ECO:0000313" key="7">
    <source>
        <dbReference type="EMBL" id="SDB99525.1"/>
    </source>
</evidence>
<feature type="transmembrane region" description="Helical" evidence="6">
    <location>
        <begin position="145"/>
        <end position="168"/>
    </location>
</feature>
<dbReference type="InterPro" id="IPR001123">
    <property type="entry name" value="LeuE-type"/>
</dbReference>
<keyword evidence="2" id="KW-1003">Cell membrane</keyword>
<dbReference type="PANTHER" id="PTHR38825:SF2">
    <property type="entry name" value="LYSINE TRANSPORTER LYSE"/>
    <property type="match status" value="1"/>
</dbReference>
<dbReference type="GO" id="GO:0006865">
    <property type="term" value="P:amino acid transport"/>
    <property type="evidence" value="ECO:0007669"/>
    <property type="project" value="InterPro"/>
</dbReference>
<dbReference type="EMBL" id="FMYU01000001">
    <property type="protein sequence ID" value="SDB99525.1"/>
    <property type="molecule type" value="Genomic_DNA"/>
</dbReference>
<comment type="subcellular location">
    <subcellularLocation>
        <location evidence="1">Cell membrane</location>
        <topology evidence="1">Multi-pass membrane protein</topology>
    </subcellularLocation>
</comment>
<feature type="transmembrane region" description="Helical" evidence="6">
    <location>
        <begin position="71"/>
        <end position="91"/>
    </location>
</feature>
<proteinExistence type="predicted"/>
<reference evidence="8" key="1">
    <citation type="submission" date="2016-10" db="EMBL/GenBank/DDBJ databases">
        <authorList>
            <person name="Varghese N."/>
            <person name="Submissions S."/>
        </authorList>
    </citation>
    <scope>NUCLEOTIDE SEQUENCE [LARGE SCALE GENOMIC DNA]</scope>
    <source>
        <strain evidence="8">DSM 8415</strain>
    </source>
</reference>
<feature type="transmembrane region" description="Helical" evidence="6">
    <location>
        <begin position="180"/>
        <end position="203"/>
    </location>
</feature>
<dbReference type="Proteomes" id="UP000199411">
    <property type="component" value="Unassembled WGS sequence"/>
</dbReference>
<dbReference type="Pfam" id="PF01810">
    <property type="entry name" value="LysE"/>
    <property type="match status" value="1"/>
</dbReference>
<dbReference type="GO" id="GO:0005886">
    <property type="term" value="C:plasma membrane"/>
    <property type="evidence" value="ECO:0007669"/>
    <property type="project" value="UniProtKB-SubCell"/>
</dbReference>
<name>A0A1G6I0C5_9BACT</name>
<keyword evidence="8" id="KW-1185">Reference proteome</keyword>
<dbReference type="PANTHER" id="PTHR38825">
    <property type="entry name" value="LYSINE EXPORTER PROTEIN (LYSE/YGGA)"/>
    <property type="match status" value="1"/>
</dbReference>
<evidence type="ECO:0000256" key="5">
    <source>
        <dbReference type="ARBA" id="ARBA00023136"/>
    </source>
</evidence>
<feature type="transmembrane region" description="Helical" evidence="6">
    <location>
        <begin position="118"/>
        <end position="139"/>
    </location>
</feature>
<dbReference type="AlphaFoldDB" id="A0A1G6I0C5"/>
<gene>
    <name evidence="7" type="ORF">SAMN05660835_00168</name>
</gene>
<accession>A0A1G6I0C5</accession>
<feature type="transmembrane region" description="Helical" evidence="6">
    <location>
        <begin position="40"/>
        <end position="65"/>
    </location>
</feature>
<keyword evidence="5 6" id="KW-0472">Membrane</keyword>